<evidence type="ECO:0000313" key="2">
    <source>
        <dbReference type="Proteomes" id="UP000001426"/>
    </source>
</evidence>
<dbReference type="AlphaFoldDB" id="A0AAE9Y1Y3"/>
<name>A0AAE9Y1Y3_RHOPA</name>
<accession>A0AAE9Y1Y3</accession>
<dbReference type="GeneID" id="66893302"/>
<sequence>MSLSLAQRSAWNLAKTLMVCVTLFKAGSEFGVMPLAEFDGDPDSVVHEYDPWS</sequence>
<protein>
    <submittedName>
        <fullName evidence="1">Uncharacterized protein</fullName>
    </submittedName>
</protein>
<dbReference type="KEGG" id="rpa:TX73_011605"/>
<proteinExistence type="predicted"/>
<dbReference type="EMBL" id="CP116810">
    <property type="protein sequence ID" value="WCL92406.1"/>
    <property type="molecule type" value="Genomic_DNA"/>
</dbReference>
<evidence type="ECO:0000313" key="1">
    <source>
        <dbReference type="EMBL" id="WCL92406.1"/>
    </source>
</evidence>
<reference evidence="1 2" key="1">
    <citation type="journal article" date="2004" name="Nat. Biotechnol.">
        <title>Complete genome sequence of the metabolically versatile photosynthetic bacterium Rhodopseudomonas palustris.</title>
        <authorList>
            <person name="Larimer F.W."/>
            <person name="Chain P."/>
            <person name="Hauser L."/>
            <person name="Lamerdin J."/>
            <person name="Malfatti S."/>
            <person name="Do L."/>
            <person name="Land M.L."/>
            <person name="Pelletier D.A."/>
            <person name="Beatty J.T."/>
            <person name="Lang A.S."/>
            <person name="Tabita F.R."/>
            <person name="Gibson J.L."/>
            <person name="Hanson T.E."/>
            <person name="Bobst C."/>
            <person name="Torres J.L."/>
            <person name="Peres C."/>
            <person name="Harrison F.H."/>
            <person name="Gibson J."/>
            <person name="Harwood C.S."/>
        </authorList>
    </citation>
    <scope>NUCLEOTIDE SEQUENCE [LARGE SCALE GENOMIC DNA]</scope>
    <source>
        <strain evidence="2">ATCC BAA-98 / CGA009</strain>
    </source>
</reference>
<gene>
    <name evidence="1" type="ORF">TX73_011605</name>
</gene>
<dbReference type="RefSeq" id="WP_162843684.1">
    <property type="nucleotide sequence ID" value="NZ_CP116810.1"/>
</dbReference>
<dbReference type="Proteomes" id="UP000001426">
    <property type="component" value="Chromosome"/>
</dbReference>
<keyword evidence="2" id="KW-1185">Reference proteome</keyword>
<organism evidence="1 2">
    <name type="scientific">Rhodopseudomonas palustris (strain ATCC BAA-98 / CGA009)</name>
    <dbReference type="NCBI Taxonomy" id="258594"/>
    <lineage>
        <taxon>Bacteria</taxon>
        <taxon>Pseudomonadati</taxon>
        <taxon>Pseudomonadota</taxon>
        <taxon>Alphaproteobacteria</taxon>
        <taxon>Hyphomicrobiales</taxon>
        <taxon>Nitrobacteraceae</taxon>
        <taxon>Rhodopseudomonas</taxon>
    </lineage>
</organism>